<dbReference type="Pfam" id="PF12796">
    <property type="entry name" value="Ank_2"/>
    <property type="match status" value="1"/>
</dbReference>
<dbReference type="SUPFAM" id="SSF48403">
    <property type="entry name" value="Ankyrin repeat"/>
    <property type="match status" value="1"/>
</dbReference>
<dbReference type="PANTHER" id="PTHR24157:SF3">
    <property type="entry name" value="ANKYRIN REPEAT, SAM AND BASIC LEUCINE ZIPPER DOMAIN-CONTAINING PROTEIN 1"/>
    <property type="match status" value="1"/>
</dbReference>
<dbReference type="GO" id="GO:0071546">
    <property type="term" value="C:pi-body"/>
    <property type="evidence" value="ECO:0007669"/>
    <property type="project" value="TreeGrafter"/>
</dbReference>
<dbReference type="AlphaFoldDB" id="A5GC60"/>
<dbReference type="KEGG" id="gur:Gura_0631"/>
<dbReference type="PROSITE" id="PS50297">
    <property type="entry name" value="ANK_REP_REGION"/>
    <property type="match status" value="2"/>
</dbReference>
<evidence type="ECO:0000256" key="1">
    <source>
        <dbReference type="PROSITE-ProRule" id="PRU00023"/>
    </source>
</evidence>
<dbReference type="SMART" id="SM00248">
    <property type="entry name" value="ANK"/>
    <property type="match status" value="4"/>
</dbReference>
<evidence type="ECO:0000313" key="4">
    <source>
        <dbReference type="Proteomes" id="UP000006695"/>
    </source>
</evidence>
<feature type="repeat" description="ANK" evidence="1">
    <location>
        <begin position="379"/>
        <end position="408"/>
    </location>
</feature>
<gene>
    <name evidence="3" type="ordered locus">Gura_0631</name>
</gene>
<sequence>MICGNKYKTCEEISMSRNIFILLYCAVVSTLTGCCYFSPTLQCTVKELGYEPVALPSKEFRPGNVVLATSRNPFNSSPVCDGTYIGTVTPKKDGAATVAATQKLTTSFNFDTDYFGQLGLDVDYHAIKDIKVSLSNVIVETVADDKVFSGLCKQEQGCTDAINSLQGNKAVGFLQKALIADATYSVIFDEGAKLSVETQNQIVRSLALKFGGAQSNVGDNTISGKGLYWGVQTRQDLVRTPASISTPCPPVNTIASVDTSSTSSNQNDYKTSEWPLIARTGNLATIKQIVEKGEKIDKTTPNGSTALHLAAKAGHIDVVQYLLEQKSNVNIQDEGGATPLFWASQGGSIDVVRALVLAESNLDSEAQIGSMLFGTIVTSPVGIASKEGYIEIVKYLVQRGSDLNPVEKRTGFLNTTVVKSPLELAIENTNCNIASYLLDNGAKPRKDTIFSAVNSCDADVFKKMLNKGANPDEIGFEGKTVRDIAIESNKLDIVALIDEWKRKP</sequence>
<feature type="transmembrane region" description="Helical" evidence="2">
    <location>
        <begin position="21"/>
        <end position="39"/>
    </location>
</feature>
<evidence type="ECO:0000313" key="3">
    <source>
        <dbReference type="EMBL" id="ABQ24843.1"/>
    </source>
</evidence>
<evidence type="ECO:0000256" key="2">
    <source>
        <dbReference type="SAM" id="Phobius"/>
    </source>
</evidence>
<dbReference type="PRINTS" id="PR01415">
    <property type="entry name" value="ANKYRIN"/>
</dbReference>
<dbReference type="Proteomes" id="UP000006695">
    <property type="component" value="Chromosome"/>
</dbReference>
<accession>A5GC60</accession>
<dbReference type="HOGENOM" id="CLU_540534_0_0_7"/>
<dbReference type="PROSITE" id="PS51257">
    <property type="entry name" value="PROKAR_LIPOPROTEIN"/>
    <property type="match status" value="1"/>
</dbReference>
<dbReference type="PROSITE" id="PS50088">
    <property type="entry name" value="ANK_REPEAT"/>
    <property type="match status" value="3"/>
</dbReference>
<feature type="repeat" description="ANK" evidence="1">
    <location>
        <begin position="335"/>
        <end position="367"/>
    </location>
</feature>
<keyword evidence="2" id="KW-0812">Transmembrane</keyword>
<dbReference type="EMBL" id="CP000698">
    <property type="protein sequence ID" value="ABQ24843.1"/>
    <property type="molecule type" value="Genomic_DNA"/>
</dbReference>
<dbReference type="InterPro" id="IPR036770">
    <property type="entry name" value="Ankyrin_rpt-contain_sf"/>
</dbReference>
<proteinExistence type="predicted"/>
<keyword evidence="1" id="KW-0040">ANK repeat</keyword>
<keyword evidence="2" id="KW-0472">Membrane</keyword>
<dbReference type="InterPro" id="IPR002110">
    <property type="entry name" value="Ankyrin_rpt"/>
</dbReference>
<organism evidence="3 4">
    <name type="scientific">Geotalea uraniireducens (strain Rf4)</name>
    <name type="common">Geobacter uraniireducens</name>
    <dbReference type="NCBI Taxonomy" id="351605"/>
    <lineage>
        <taxon>Bacteria</taxon>
        <taxon>Pseudomonadati</taxon>
        <taxon>Thermodesulfobacteriota</taxon>
        <taxon>Desulfuromonadia</taxon>
        <taxon>Geobacterales</taxon>
        <taxon>Geobacteraceae</taxon>
        <taxon>Geotalea</taxon>
    </lineage>
</organism>
<dbReference type="PANTHER" id="PTHR24157">
    <property type="entry name" value="ANKYRIN REPEAT, SAM AND BASIC LEUCINE ZIPPER DOMAIN-CONTAINING PROTEIN 1"/>
    <property type="match status" value="1"/>
</dbReference>
<dbReference type="Gene3D" id="1.25.40.20">
    <property type="entry name" value="Ankyrin repeat-containing domain"/>
    <property type="match status" value="1"/>
</dbReference>
<keyword evidence="4" id="KW-1185">Reference proteome</keyword>
<reference evidence="3 4" key="1">
    <citation type="submission" date="2007-05" db="EMBL/GenBank/DDBJ databases">
        <title>Complete sequence of Geobacter uraniireducens Rf4.</title>
        <authorList>
            <consortium name="US DOE Joint Genome Institute"/>
            <person name="Copeland A."/>
            <person name="Lucas S."/>
            <person name="Lapidus A."/>
            <person name="Barry K."/>
            <person name="Detter J.C."/>
            <person name="Glavina del Rio T."/>
            <person name="Hammon N."/>
            <person name="Israni S."/>
            <person name="Dalin E."/>
            <person name="Tice H."/>
            <person name="Pitluck S."/>
            <person name="Chertkov O."/>
            <person name="Brettin T."/>
            <person name="Bruce D."/>
            <person name="Han C."/>
            <person name="Schmutz J."/>
            <person name="Larimer F."/>
            <person name="Land M."/>
            <person name="Hauser L."/>
            <person name="Kyrpides N."/>
            <person name="Mikhailova N."/>
            <person name="Shelobolina E."/>
            <person name="Aklujkar M."/>
            <person name="Lovley D."/>
            <person name="Richardson P."/>
        </authorList>
    </citation>
    <scope>NUCLEOTIDE SEQUENCE [LARGE SCALE GENOMIC DNA]</scope>
    <source>
        <strain evidence="4">ATCC BAA-1134 / JCM 13001 / Rf4</strain>
    </source>
</reference>
<feature type="repeat" description="ANK" evidence="1">
    <location>
        <begin position="302"/>
        <end position="334"/>
    </location>
</feature>
<dbReference type="STRING" id="351605.Gura_0631"/>
<name>A5GC60_GEOUR</name>
<protein>
    <submittedName>
        <fullName evidence="3">FOG: Ankyrin repeat-like protein</fullName>
    </submittedName>
</protein>
<keyword evidence="2" id="KW-1133">Transmembrane helix</keyword>